<dbReference type="PANTHER" id="PTHR47130">
    <property type="entry name" value="SI:DKEY-19B23.11-RELATED"/>
    <property type="match status" value="1"/>
</dbReference>
<dbReference type="OrthoDB" id="9944868at2759"/>
<gene>
    <name evidence="2" type="primary">LOC109045068</name>
</gene>
<sequence length="907" mass="102695">MVNKDFIMGCFEIGALWLMVTILSIHADTSADGIQAECLGNRVQFILPGSLSAGGRLEIYAVNDTQTVLLTPHLAAQCGYTQKSDPLGNTIVSASLQSCYAENQGDQEFRVAMQFKLYEFPTLSEKVHEVFKFCSHTMTSREILCETNFMEVSVRNALPEIKTASVKQLPAVIPNLQLWKILLYTPEEKSFDKETLQAMGYNVQSSPTRLVMRSPYNMVETFVQNVDSVDMMVFKSVVLFRDRWMMALVESTAACPISGASVVGQMIYWQVPLHITPLMSLEVEILEVHMGINGRRLTPDEMESRNYAVTFKESHVVVEIPIGASDGYFKSHVLEDQCHVSYTIEPMLELLWKEGQDKTTYKVLFPITTPLTPWSPQVKDYTQLEQRVFDVLLGYLLPDVELVNITFGSELLTVSEIIIKGINLQEHSFPNNTKAFALQVPFSEPYVQIKTVRPDLRTYVLDLVFGFVILPERTAFSHSVVLEASLADIVLPRVGGSCNEDSFNIYVKYGSTPSSQIKIHLGHLKLNDKILQQYEHHSNETHLEIIVPFLAPVVAFESVQLAGIIGRMDVEIYDSLNNWSFREFSLSCPFFIILSECFSNGTITVVLPKLESVPHLLPGELSLRDPSCKPSYSQDYYAYFHFGVTTCGTTRKLVQFVEDTMIYENEVTWKRDKPLTETILPEQEYRFMVSCVYIANATQSMIFHAVSHFKEPHTDVGKGELTVSLRLSKDMVYRLFYHDGDYPVLKFLKQPLYFEVGMDHSKDSRAAVVLENCWATLSKDKESNPRWDLIVDGCASPKDPEHTIFHPVTADDRVDIPNHFKRFEVKTFALKEDDESSESEGDILARRVFVHCDVIICHVEDTADGRCYKKCPEAQNLDGSSSNRVRRSSGFSEEALQHVSIGPILLI</sequence>
<dbReference type="Pfam" id="PF00100">
    <property type="entry name" value="Zona_pellucida"/>
    <property type="match status" value="1"/>
</dbReference>
<proteinExistence type="predicted"/>
<dbReference type="KEGG" id="ccar:109045068"/>
<dbReference type="InterPro" id="IPR055355">
    <property type="entry name" value="ZP-C"/>
</dbReference>
<dbReference type="InterPro" id="IPR001507">
    <property type="entry name" value="ZP_dom"/>
</dbReference>
<dbReference type="Pfam" id="PF26562">
    <property type="entry name" value="Ig-like"/>
    <property type="match status" value="1"/>
</dbReference>
<protein>
    <submittedName>
        <fullName evidence="2">Uncharacterized protein LOC109045068 isoform X1</fullName>
    </submittedName>
</protein>
<reference evidence="2" key="1">
    <citation type="submission" date="2025-08" db="UniProtKB">
        <authorList>
            <consortium name="RefSeq"/>
        </authorList>
    </citation>
    <scope>IDENTIFICATION</scope>
    <source>
        <tissue evidence="2">Muscle</tissue>
    </source>
</reference>
<dbReference type="InterPro" id="IPR058876">
    <property type="entry name" value="Ig-like_ZP"/>
</dbReference>
<dbReference type="AlphaFoldDB" id="A0A9Q9XJK9"/>
<evidence type="ECO:0000313" key="2">
    <source>
        <dbReference type="RefSeq" id="XP_042603027.1"/>
    </source>
</evidence>
<dbReference type="PROSITE" id="PS51034">
    <property type="entry name" value="ZP_2"/>
    <property type="match status" value="1"/>
</dbReference>
<dbReference type="Pfam" id="PF23344">
    <property type="entry name" value="ZP-N"/>
    <property type="match status" value="1"/>
</dbReference>
<dbReference type="SMART" id="SM00241">
    <property type="entry name" value="ZP"/>
    <property type="match status" value="1"/>
</dbReference>
<feature type="domain" description="ZP" evidence="1">
    <location>
        <begin position="596"/>
        <end position="874"/>
    </location>
</feature>
<dbReference type="InterPro" id="IPR055356">
    <property type="entry name" value="ZP-N"/>
</dbReference>
<accession>A0A9Q9XJK9</accession>
<dbReference type="PANTHER" id="PTHR47130:SF3">
    <property type="entry name" value="ZONA PELLUCIDA PROTEIN"/>
    <property type="match status" value="1"/>
</dbReference>
<name>A0A9Q9XJK9_CYPCA</name>
<dbReference type="GeneID" id="109045068"/>
<evidence type="ECO:0000259" key="1">
    <source>
        <dbReference type="PROSITE" id="PS51034"/>
    </source>
</evidence>
<dbReference type="RefSeq" id="XP_042603027.1">
    <property type="nucleotide sequence ID" value="XM_042747093.1"/>
</dbReference>
<organism evidence="2">
    <name type="scientific">Cyprinus carpio</name>
    <name type="common">Common carp</name>
    <dbReference type="NCBI Taxonomy" id="7962"/>
    <lineage>
        <taxon>Eukaryota</taxon>
        <taxon>Metazoa</taxon>
        <taxon>Chordata</taxon>
        <taxon>Craniata</taxon>
        <taxon>Vertebrata</taxon>
        <taxon>Euteleostomi</taxon>
        <taxon>Actinopterygii</taxon>
        <taxon>Neopterygii</taxon>
        <taxon>Teleostei</taxon>
        <taxon>Ostariophysi</taxon>
        <taxon>Cypriniformes</taxon>
        <taxon>Cyprinidae</taxon>
        <taxon>Cyprininae</taxon>
        <taxon>Cyprinus</taxon>
    </lineage>
</organism>
<dbReference type="Proteomes" id="UP001155660">
    <property type="component" value="Chromosome B20"/>
</dbReference>